<dbReference type="Gene3D" id="3.40.30.10">
    <property type="entry name" value="Glutaredoxin"/>
    <property type="match status" value="1"/>
</dbReference>
<gene>
    <name evidence="6" type="ORF">E4021_07880</name>
</gene>
<dbReference type="PANTHER" id="PTHR42852:SF6">
    <property type="entry name" value="THIOL:DISULFIDE INTERCHANGE PROTEIN DSBE"/>
    <property type="match status" value="1"/>
</dbReference>
<dbReference type="InterPro" id="IPR013766">
    <property type="entry name" value="Thioredoxin_domain"/>
</dbReference>
<accession>A0A4S4NWU5</accession>
<evidence type="ECO:0000256" key="1">
    <source>
        <dbReference type="ARBA" id="ARBA00004196"/>
    </source>
</evidence>
<evidence type="ECO:0000259" key="5">
    <source>
        <dbReference type="PROSITE" id="PS51352"/>
    </source>
</evidence>
<dbReference type="SUPFAM" id="SSF52833">
    <property type="entry name" value="Thioredoxin-like"/>
    <property type="match status" value="1"/>
</dbReference>
<dbReference type="GO" id="GO:0017004">
    <property type="term" value="P:cytochrome complex assembly"/>
    <property type="evidence" value="ECO:0007669"/>
    <property type="project" value="UniProtKB-KW"/>
</dbReference>
<proteinExistence type="predicted"/>
<dbReference type="GO" id="GO:0016491">
    <property type="term" value="F:oxidoreductase activity"/>
    <property type="evidence" value="ECO:0007669"/>
    <property type="project" value="InterPro"/>
</dbReference>
<protein>
    <submittedName>
        <fullName evidence="6">TlpA family protein disulfide reductase</fullName>
    </submittedName>
</protein>
<evidence type="ECO:0000256" key="4">
    <source>
        <dbReference type="ARBA" id="ARBA00023284"/>
    </source>
</evidence>
<keyword evidence="7" id="KW-1185">Reference proteome</keyword>
<dbReference type="Pfam" id="PF00578">
    <property type="entry name" value="AhpC-TSA"/>
    <property type="match status" value="1"/>
</dbReference>
<reference evidence="6 7" key="1">
    <citation type="submission" date="2019-04" db="EMBL/GenBank/DDBJ databases">
        <title>Lewinella litorea sp. nov., isolated from a marine sand.</title>
        <authorList>
            <person name="Yoon J.-H."/>
        </authorList>
    </citation>
    <scope>NUCLEOTIDE SEQUENCE [LARGE SCALE GENOMIC DNA]</scope>
    <source>
        <strain evidence="6 7">HSMS-39</strain>
    </source>
</reference>
<evidence type="ECO:0000256" key="3">
    <source>
        <dbReference type="ARBA" id="ARBA00023157"/>
    </source>
</evidence>
<keyword evidence="4" id="KW-0676">Redox-active center</keyword>
<evidence type="ECO:0000313" key="6">
    <source>
        <dbReference type="EMBL" id="THH40750.1"/>
    </source>
</evidence>
<dbReference type="InterPro" id="IPR036249">
    <property type="entry name" value="Thioredoxin-like_sf"/>
</dbReference>
<dbReference type="GO" id="GO:0016209">
    <property type="term" value="F:antioxidant activity"/>
    <property type="evidence" value="ECO:0007669"/>
    <property type="project" value="InterPro"/>
</dbReference>
<dbReference type="InterPro" id="IPR050553">
    <property type="entry name" value="Thioredoxin_ResA/DsbE_sf"/>
</dbReference>
<dbReference type="PROSITE" id="PS51352">
    <property type="entry name" value="THIOREDOXIN_2"/>
    <property type="match status" value="1"/>
</dbReference>
<dbReference type="PANTHER" id="PTHR42852">
    <property type="entry name" value="THIOL:DISULFIDE INTERCHANGE PROTEIN DSBE"/>
    <property type="match status" value="1"/>
</dbReference>
<dbReference type="EMBL" id="SRSF01000002">
    <property type="protein sequence ID" value="THH40750.1"/>
    <property type="molecule type" value="Genomic_DNA"/>
</dbReference>
<dbReference type="InterPro" id="IPR017937">
    <property type="entry name" value="Thioredoxin_CS"/>
</dbReference>
<dbReference type="CDD" id="cd02966">
    <property type="entry name" value="TlpA_like_family"/>
    <property type="match status" value="1"/>
</dbReference>
<keyword evidence="2" id="KW-0201">Cytochrome c-type biogenesis</keyword>
<comment type="caution">
    <text evidence="6">The sequence shown here is derived from an EMBL/GenBank/DDBJ whole genome shotgun (WGS) entry which is preliminary data.</text>
</comment>
<organism evidence="6 7">
    <name type="scientific">Neolewinella litorea</name>
    <dbReference type="NCBI Taxonomy" id="2562452"/>
    <lineage>
        <taxon>Bacteria</taxon>
        <taxon>Pseudomonadati</taxon>
        <taxon>Bacteroidota</taxon>
        <taxon>Saprospiria</taxon>
        <taxon>Saprospirales</taxon>
        <taxon>Lewinellaceae</taxon>
        <taxon>Neolewinella</taxon>
    </lineage>
</organism>
<sequence length="300" mass="33560">MMRELDAEKEALVHRLTAEHPLLGRIASLNTYLSYYSADSGRYANPLEHYVDTYFRFVDFTDPGYGQLAWTYEAGRSFASNLTQNLDGNQLAEAVLTQTGRWPTGSRARFLARSGALAALLPVKHPAAGAVADQLVAEYATVFPAPVATLQRQADALRSFLIGATAPEFTGLTPEGDSLQLKSLRGNYVLLDFWASWCGPCRRENPNVVRMYEKFRDRGFEILGISLDDRRERWLQAIAADKLTWRHVSDLKGWRSDLAQLYGVTSIPQTVLLDPQGKIVARNLRGADLERKLQEILGAR</sequence>
<evidence type="ECO:0000256" key="2">
    <source>
        <dbReference type="ARBA" id="ARBA00022748"/>
    </source>
</evidence>
<dbReference type="GO" id="GO:0030313">
    <property type="term" value="C:cell envelope"/>
    <property type="evidence" value="ECO:0007669"/>
    <property type="project" value="UniProtKB-SubCell"/>
</dbReference>
<dbReference type="InterPro" id="IPR000866">
    <property type="entry name" value="AhpC/TSA"/>
</dbReference>
<dbReference type="PROSITE" id="PS00194">
    <property type="entry name" value="THIOREDOXIN_1"/>
    <property type="match status" value="1"/>
</dbReference>
<dbReference type="Proteomes" id="UP000308528">
    <property type="component" value="Unassembled WGS sequence"/>
</dbReference>
<evidence type="ECO:0000313" key="7">
    <source>
        <dbReference type="Proteomes" id="UP000308528"/>
    </source>
</evidence>
<name>A0A4S4NWU5_9BACT</name>
<comment type="subcellular location">
    <subcellularLocation>
        <location evidence="1">Cell envelope</location>
    </subcellularLocation>
</comment>
<dbReference type="OrthoDB" id="743079at2"/>
<feature type="domain" description="Thioredoxin" evidence="5">
    <location>
        <begin position="160"/>
        <end position="300"/>
    </location>
</feature>
<dbReference type="AlphaFoldDB" id="A0A4S4NWU5"/>
<keyword evidence="3" id="KW-1015">Disulfide bond</keyword>